<dbReference type="EMBL" id="CM056794">
    <property type="protein sequence ID" value="KAJ8717468.1"/>
    <property type="molecule type" value="Genomic_DNA"/>
</dbReference>
<organism evidence="1 2">
    <name type="scientific">Mythimna loreyi</name>
    <dbReference type="NCBI Taxonomy" id="667449"/>
    <lineage>
        <taxon>Eukaryota</taxon>
        <taxon>Metazoa</taxon>
        <taxon>Ecdysozoa</taxon>
        <taxon>Arthropoda</taxon>
        <taxon>Hexapoda</taxon>
        <taxon>Insecta</taxon>
        <taxon>Pterygota</taxon>
        <taxon>Neoptera</taxon>
        <taxon>Endopterygota</taxon>
        <taxon>Lepidoptera</taxon>
        <taxon>Glossata</taxon>
        <taxon>Ditrysia</taxon>
        <taxon>Noctuoidea</taxon>
        <taxon>Noctuidae</taxon>
        <taxon>Noctuinae</taxon>
        <taxon>Hadenini</taxon>
        <taxon>Mythimna</taxon>
    </lineage>
</organism>
<sequence length="364" mass="39413">MVYPYYPSTRVESLRPLSYLLDVVRPPTGRGSTLEVHSTPFGCEVFLNAVTRGSICGVVGKKPSLLLTDAATALGSEGGPVFTEGPTKELIGTVVCAVSWCRGEWVGLTLVAPLISVLAAKLRVAPQPPRPLHKHPLHDVLGEIDACCVLVRCGHAWGAGVYLGGGYVVTCAHVVTQYQTHKLSVYCRGVSETAIVRYKTPDKKAYDLALLFTNPERLSHMKPAVLSTVPAEKGESVLAAGFPYYNEFDLTNLIPTITSGHVNTVSPSMIQTSCCVQSGFSGGPIFRLTSPQHRVEVLGIIAINVTSDGGACFPYVNMAVPVTVFSDALTNYILDKDETKLAMIENNKEMIQSQWRLMPYRSKI</sequence>
<comment type="caution">
    <text evidence="1">The sequence shown here is derived from an EMBL/GenBank/DDBJ whole genome shotgun (WGS) entry which is preliminary data.</text>
</comment>
<accession>A0ACC2QHR8</accession>
<reference evidence="1" key="1">
    <citation type="submission" date="2023-03" db="EMBL/GenBank/DDBJ databases">
        <title>Chromosome-level genomes of two armyworms, Mythimna separata and Mythimna loreyi, provide insights into the biosynthesis and reception of sex pheromones.</title>
        <authorList>
            <person name="Zhao H."/>
        </authorList>
    </citation>
    <scope>NUCLEOTIDE SEQUENCE</scope>
    <source>
        <strain evidence="1">BeijingLab</strain>
    </source>
</reference>
<proteinExistence type="predicted"/>
<protein>
    <submittedName>
        <fullName evidence="1">Uncharacterized protein</fullName>
    </submittedName>
</protein>
<evidence type="ECO:0000313" key="2">
    <source>
        <dbReference type="Proteomes" id="UP001231649"/>
    </source>
</evidence>
<name>A0ACC2QHR8_9NEOP</name>
<evidence type="ECO:0000313" key="1">
    <source>
        <dbReference type="EMBL" id="KAJ8717468.1"/>
    </source>
</evidence>
<dbReference type="Proteomes" id="UP001231649">
    <property type="component" value="Chromosome 18"/>
</dbReference>
<gene>
    <name evidence="1" type="ORF">PYW08_005867</name>
</gene>
<keyword evidence="2" id="KW-1185">Reference proteome</keyword>